<dbReference type="NCBIfam" id="NF038402">
    <property type="entry name" value="TroA_like"/>
    <property type="match status" value="1"/>
</dbReference>
<feature type="domain" description="Fe/B12 periplasmic-binding" evidence="3">
    <location>
        <begin position="18"/>
        <end position="266"/>
    </location>
</feature>
<dbReference type="GO" id="GO:0071281">
    <property type="term" value="P:cellular response to iron ion"/>
    <property type="evidence" value="ECO:0007669"/>
    <property type="project" value="TreeGrafter"/>
</dbReference>
<dbReference type="Gene3D" id="3.40.50.1980">
    <property type="entry name" value="Nitrogenase molybdenum iron protein domain"/>
    <property type="match status" value="2"/>
</dbReference>
<comment type="similarity">
    <text evidence="1">Belongs to the bacterial solute-binding protein 8 family.</text>
</comment>
<reference evidence="4 5" key="1">
    <citation type="submission" date="2016-02" db="EMBL/GenBank/DDBJ databases">
        <title>Anaerosporomusa subterraneum gen. nov., sp. nov., a spore-forming obligate anaerobe isolated from saprolite.</title>
        <authorList>
            <person name="Choi J.K."/>
            <person name="Shah M."/>
            <person name="Yee N."/>
        </authorList>
    </citation>
    <scope>NUCLEOTIDE SEQUENCE [LARGE SCALE GENOMIC DNA]</scope>
    <source>
        <strain evidence="4 5">RU4</strain>
    </source>
</reference>
<dbReference type="AlphaFoldDB" id="A0A154BQP3"/>
<comment type="caution">
    <text evidence="4">The sequence shown here is derived from an EMBL/GenBank/DDBJ whole genome shotgun (WGS) entry which is preliminary data.</text>
</comment>
<name>A0A154BQP3_ANASB</name>
<sequence length="272" mass="30018">MVDFAGRTVHLKSEQPKRIISLSPSNTEILYALELGDRLMAVSEYSDYPPEAKQKPRIGGFQSPDIEQIISLHPDIVFAGSLHTRAVAALTAAGVPVAVVEPKTMQEVLDAVKLVGVITGEQDVSERVTVNLAAQLQTIRDLVSKQPKQRVFLEVWDEPFMTIGAKSYLSDIVAQAGGINVAGDKPTDYMTSDFEYLYSLDPDIYIAVNHIGLGRTLKMSNHPWMQNLRAVKTGQVHYVPDDILSRPGPRSFEGLVVLAKILHPEIMKSWAN</sequence>
<dbReference type="Proteomes" id="UP000076268">
    <property type="component" value="Unassembled WGS sequence"/>
</dbReference>
<dbReference type="PANTHER" id="PTHR30535:SF34">
    <property type="entry name" value="MOLYBDATE-BINDING PROTEIN MOLA"/>
    <property type="match status" value="1"/>
</dbReference>
<gene>
    <name evidence="4" type="ORF">AXX12_07315</name>
</gene>
<dbReference type="InterPro" id="IPR050902">
    <property type="entry name" value="ABC_Transporter_SBP"/>
</dbReference>
<accession>A0A154BQP3</accession>
<dbReference type="Pfam" id="PF01497">
    <property type="entry name" value="Peripla_BP_2"/>
    <property type="match status" value="1"/>
</dbReference>
<dbReference type="SUPFAM" id="SSF53807">
    <property type="entry name" value="Helical backbone' metal receptor"/>
    <property type="match status" value="1"/>
</dbReference>
<dbReference type="STRING" id="1794912.AXX12_07315"/>
<dbReference type="CDD" id="cd01144">
    <property type="entry name" value="BtuF"/>
    <property type="match status" value="1"/>
</dbReference>
<dbReference type="InterPro" id="IPR054828">
    <property type="entry name" value="Vit_B12_bind_prot"/>
</dbReference>
<keyword evidence="2" id="KW-0732">Signal</keyword>
<organism evidence="4 5">
    <name type="scientific">Anaerosporomusa subterranea</name>
    <dbReference type="NCBI Taxonomy" id="1794912"/>
    <lineage>
        <taxon>Bacteria</taxon>
        <taxon>Bacillati</taxon>
        <taxon>Bacillota</taxon>
        <taxon>Negativicutes</taxon>
        <taxon>Acetonemataceae</taxon>
        <taxon>Anaerosporomusa</taxon>
    </lineage>
</organism>
<dbReference type="InterPro" id="IPR002491">
    <property type="entry name" value="ABC_transptr_periplasmic_BD"/>
</dbReference>
<evidence type="ECO:0000259" key="3">
    <source>
        <dbReference type="PROSITE" id="PS50983"/>
    </source>
</evidence>
<evidence type="ECO:0000256" key="1">
    <source>
        <dbReference type="ARBA" id="ARBA00008814"/>
    </source>
</evidence>
<dbReference type="PANTHER" id="PTHR30535">
    <property type="entry name" value="VITAMIN B12-BINDING PROTEIN"/>
    <property type="match status" value="1"/>
</dbReference>
<dbReference type="EMBL" id="LSGP01000017">
    <property type="protein sequence ID" value="KYZ76241.1"/>
    <property type="molecule type" value="Genomic_DNA"/>
</dbReference>
<proteinExistence type="inferred from homology"/>
<keyword evidence="5" id="KW-1185">Reference proteome</keyword>
<evidence type="ECO:0000256" key="2">
    <source>
        <dbReference type="ARBA" id="ARBA00022729"/>
    </source>
</evidence>
<evidence type="ECO:0000313" key="5">
    <source>
        <dbReference type="Proteomes" id="UP000076268"/>
    </source>
</evidence>
<protein>
    <recommendedName>
        <fullName evidence="3">Fe/B12 periplasmic-binding domain-containing protein</fullName>
    </recommendedName>
</protein>
<dbReference type="PROSITE" id="PS50983">
    <property type="entry name" value="FE_B12_PBP"/>
    <property type="match status" value="1"/>
</dbReference>
<evidence type="ECO:0000313" key="4">
    <source>
        <dbReference type="EMBL" id="KYZ76241.1"/>
    </source>
</evidence>